<name>A0AAV1JS62_9NEOP</name>
<accession>A0AAV1JS62</accession>
<gene>
    <name evidence="1" type="ORF">LNINA_LOCUS10369</name>
</gene>
<dbReference type="AlphaFoldDB" id="A0AAV1JS62"/>
<evidence type="ECO:0000313" key="2">
    <source>
        <dbReference type="Proteomes" id="UP001497472"/>
    </source>
</evidence>
<keyword evidence="2" id="KW-1185">Reference proteome</keyword>
<comment type="caution">
    <text evidence="1">The sequence shown here is derived from an EMBL/GenBank/DDBJ whole genome shotgun (WGS) entry which is preliminary data.</text>
</comment>
<protein>
    <submittedName>
        <fullName evidence="1">Uncharacterized protein</fullName>
    </submittedName>
</protein>
<evidence type="ECO:0000313" key="1">
    <source>
        <dbReference type="EMBL" id="CAK1551208.1"/>
    </source>
</evidence>
<dbReference type="Proteomes" id="UP001497472">
    <property type="component" value="Unassembled WGS sequence"/>
</dbReference>
<organism evidence="1 2">
    <name type="scientific">Leptosia nina</name>
    <dbReference type="NCBI Taxonomy" id="320188"/>
    <lineage>
        <taxon>Eukaryota</taxon>
        <taxon>Metazoa</taxon>
        <taxon>Ecdysozoa</taxon>
        <taxon>Arthropoda</taxon>
        <taxon>Hexapoda</taxon>
        <taxon>Insecta</taxon>
        <taxon>Pterygota</taxon>
        <taxon>Neoptera</taxon>
        <taxon>Endopterygota</taxon>
        <taxon>Lepidoptera</taxon>
        <taxon>Glossata</taxon>
        <taxon>Ditrysia</taxon>
        <taxon>Papilionoidea</taxon>
        <taxon>Pieridae</taxon>
        <taxon>Pierinae</taxon>
        <taxon>Leptosia</taxon>
    </lineage>
</organism>
<sequence length="71" mass="7839">MSSMRWASIGRLLHVWEDMSRAKDILPENNSNNQINQTLSAGSGMLQSGNEAIGVKSSIPLHPNRTNLCLF</sequence>
<reference evidence="1 2" key="1">
    <citation type="submission" date="2023-11" db="EMBL/GenBank/DDBJ databases">
        <authorList>
            <person name="Okamura Y."/>
        </authorList>
    </citation>
    <scope>NUCLEOTIDE SEQUENCE [LARGE SCALE GENOMIC DNA]</scope>
</reference>
<proteinExistence type="predicted"/>
<dbReference type="EMBL" id="CAVLEF010000122">
    <property type="protein sequence ID" value="CAK1551208.1"/>
    <property type="molecule type" value="Genomic_DNA"/>
</dbReference>